<dbReference type="Gene3D" id="3.40.50.2300">
    <property type="match status" value="1"/>
</dbReference>
<dbReference type="RefSeq" id="WP_058862704.1">
    <property type="nucleotide sequence ID" value="NZ_LPXO01000007.1"/>
</dbReference>
<evidence type="ECO:0000256" key="1">
    <source>
        <dbReference type="ARBA" id="ARBA00022553"/>
    </source>
</evidence>
<feature type="coiled-coil region" evidence="3">
    <location>
        <begin position="111"/>
        <end position="138"/>
    </location>
</feature>
<name>A0A0W7WIF3_9RHOB</name>
<dbReference type="PROSITE" id="PS50110">
    <property type="entry name" value="RESPONSE_REGULATORY"/>
    <property type="match status" value="1"/>
</dbReference>
<keyword evidence="1 2" id="KW-0597">Phosphoprotein</keyword>
<accession>A0A0W7WIF3</accession>
<evidence type="ECO:0000313" key="5">
    <source>
        <dbReference type="EMBL" id="KUF10386.1"/>
    </source>
</evidence>
<dbReference type="PANTHER" id="PTHR44591:SF3">
    <property type="entry name" value="RESPONSE REGULATORY DOMAIN-CONTAINING PROTEIN"/>
    <property type="match status" value="1"/>
</dbReference>
<dbReference type="InterPro" id="IPR001789">
    <property type="entry name" value="Sig_transdc_resp-reg_receiver"/>
</dbReference>
<evidence type="ECO:0000256" key="3">
    <source>
        <dbReference type="SAM" id="Coils"/>
    </source>
</evidence>
<feature type="domain" description="Response regulatory" evidence="4">
    <location>
        <begin position="2"/>
        <end position="122"/>
    </location>
</feature>
<dbReference type="Proteomes" id="UP000054396">
    <property type="component" value="Unassembled WGS sequence"/>
</dbReference>
<evidence type="ECO:0000256" key="2">
    <source>
        <dbReference type="PROSITE-ProRule" id="PRU00169"/>
    </source>
</evidence>
<comment type="caution">
    <text evidence="5">The sequence shown here is derived from an EMBL/GenBank/DDBJ whole genome shotgun (WGS) entry which is preliminary data.</text>
</comment>
<dbReference type="Pfam" id="PF00072">
    <property type="entry name" value="Response_reg"/>
    <property type="match status" value="1"/>
</dbReference>
<dbReference type="GO" id="GO:0000160">
    <property type="term" value="P:phosphorelay signal transduction system"/>
    <property type="evidence" value="ECO:0007669"/>
    <property type="project" value="InterPro"/>
</dbReference>
<reference evidence="5 6" key="1">
    <citation type="submission" date="2015-12" db="EMBL/GenBank/DDBJ databases">
        <authorList>
            <person name="Shamseldin A."/>
            <person name="Moawad H."/>
            <person name="Abd El-Rahim W.M."/>
            <person name="Sadowsky M.J."/>
        </authorList>
    </citation>
    <scope>NUCLEOTIDE SEQUENCE [LARGE SCALE GENOMIC DNA]</scope>
    <source>
        <strain evidence="5 6">SJ5A-1</strain>
    </source>
</reference>
<dbReference type="InterPro" id="IPR011006">
    <property type="entry name" value="CheY-like_superfamily"/>
</dbReference>
<proteinExistence type="predicted"/>
<evidence type="ECO:0000259" key="4">
    <source>
        <dbReference type="PROSITE" id="PS50110"/>
    </source>
</evidence>
<dbReference type="PANTHER" id="PTHR44591">
    <property type="entry name" value="STRESS RESPONSE REGULATOR PROTEIN 1"/>
    <property type="match status" value="1"/>
</dbReference>
<sequence>MHILAVDDDPVILELISEVVPAMGNHTVTTVDSAQTALDYLCSDTAQPVDCFLLDIKMPGMNGIELCDALRQSGHFTFVPIIMLTAMSDKASIDGAFAAGASDFVRKPFEMFELEHRIRRAESRTEHLRQQLEALERDGDSARKPGLLEQIQVYDVDNMIDYFALENYVPMLSRRSLFGSVVLGFHIREVEDIYGMCTNTEFRGLIADVAETISDALRDYQFLMAYAGNGTFLCVIEECRVPKRTILVDQINFQLQRLDIQVPTPRGLPVRICCGEMVRLLGHTPGSISTALIDARGRAEANGRALEREFDSLFIMPSSA</sequence>
<dbReference type="EMBL" id="LPXO01000007">
    <property type="protein sequence ID" value="KUF10386.1"/>
    <property type="molecule type" value="Genomic_DNA"/>
</dbReference>
<organism evidence="5 6">
    <name type="scientific">Pseudoponticoccus marisrubri</name>
    <dbReference type="NCBI Taxonomy" id="1685382"/>
    <lineage>
        <taxon>Bacteria</taxon>
        <taxon>Pseudomonadati</taxon>
        <taxon>Pseudomonadota</taxon>
        <taxon>Alphaproteobacteria</taxon>
        <taxon>Rhodobacterales</taxon>
        <taxon>Roseobacteraceae</taxon>
        <taxon>Pseudoponticoccus</taxon>
    </lineage>
</organism>
<protein>
    <recommendedName>
        <fullName evidence="4">Response regulatory domain-containing protein</fullName>
    </recommendedName>
</protein>
<dbReference type="InterPro" id="IPR050595">
    <property type="entry name" value="Bact_response_regulator"/>
</dbReference>
<feature type="modified residue" description="4-aspartylphosphate" evidence="2">
    <location>
        <position position="55"/>
    </location>
</feature>
<keyword evidence="3" id="KW-0175">Coiled coil</keyword>
<evidence type="ECO:0000313" key="6">
    <source>
        <dbReference type="Proteomes" id="UP000054396"/>
    </source>
</evidence>
<dbReference type="SUPFAM" id="SSF52172">
    <property type="entry name" value="CheY-like"/>
    <property type="match status" value="1"/>
</dbReference>
<dbReference type="OrthoDB" id="7326651at2"/>
<dbReference type="STRING" id="1685382.AVJ23_13390"/>
<dbReference type="AlphaFoldDB" id="A0A0W7WIF3"/>
<keyword evidence="6" id="KW-1185">Reference proteome</keyword>
<gene>
    <name evidence="5" type="ORF">AVJ23_13390</name>
</gene>
<dbReference type="SMART" id="SM00448">
    <property type="entry name" value="REC"/>
    <property type="match status" value="1"/>
</dbReference>